<feature type="non-terminal residue" evidence="1">
    <location>
        <position position="1"/>
    </location>
</feature>
<dbReference type="Proteomes" id="UP000799777">
    <property type="component" value="Unassembled WGS sequence"/>
</dbReference>
<dbReference type="OrthoDB" id="3439492at2759"/>
<gene>
    <name evidence="1" type="ORF">EK21DRAFT_16272</name>
</gene>
<comment type="caution">
    <text evidence="1">The sequence shown here is derived from an EMBL/GenBank/DDBJ whole genome shotgun (WGS) entry which is preliminary data.</text>
</comment>
<feature type="non-terminal residue" evidence="1">
    <location>
        <position position="55"/>
    </location>
</feature>
<dbReference type="EMBL" id="ML978462">
    <property type="protein sequence ID" value="KAF2022719.1"/>
    <property type="molecule type" value="Genomic_DNA"/>
</dbReference>
<keyword evidence="2" id="KW-1185">Reference proteome</keyword>
<accession>A0A9P4GVZ1</accession>
<sequence length="55" mass="6113">ADRAKAANPETIRAFFDLFEETRRRLGIHTEDIWHVDKTGVALGVCDNSQVIASA</sequence>
<proteinExistence type="predicted"/>
<evidence type="ECO:0000313" key="2">
    <source>
        <dbReference type="Proteomes" id="UP000799777"/>
    </source>
</evidence>
<dbReference type="AlphaFoldDB" id="A0A9P4GVZ1"/>
<name>A0A9P4GVZ1_9PLEO</name>
<protein>
    <submittedName>
        <fullName evidence="1">Uncharacterized protein</fullName>
    </submittedName>
</protein>
<reference evidence="1" key="1">
    <citation type="journal article" date="2020" name="Stud. Mycol.">
        <title>101 Dothideomycetes genomes: a test case for predicting lifestyles and emergence of pathogens.</title>
        <authorList>
            <person name="Haridas S."/>
            <person name="Albert R."/>
            <person name="Binder M."/>
            <person name="Bloem J."/>
            <person name="Labutti K."/>
            <person name="Salamov A."/>
            <person name="Andreopoulos B."/>
            <person name="Baker S."/>
            <person name="Barry K."/>
            <person name="Bills G."/>
            <person name="Bluhm B."/>
            <person name="Cannon C."/>
            <person name="Castanera R."/>
            <person name="Culley D."/>
            <person name="Daum C."/>
            <person name="Ezra D."/>
            <person name="Gonzalez J."/>
            <person name="Henrissat B."/>
            <person name="Kuo A."/>
            <person name="Liang C."/>
            <person name="Lipzen A."/>
            <person name="Lutzoni F."/>
            <person name="Magnuson J."/>
            <person name="Mondo S."/>
            <person name="Nolan M."/>
            <person name="Ohm R."/>
            <person name="Pangilinan J."/>
            <person name="Park H.-J."/>
            <person name="Ramirez L."/>
            <person name="Alfaro M."/>
            <person name="Sun H."/>
            <person name="Tritt A."/>
            <person name="Yoshinaga Y."/>
            <person name="Zwiers L.-H."/>
            <person name="Turgeon B."/>
            <person name="Goodwin S."/>
            <person name="Spatafora J."/>
            <person name="Crous P."/>
            <person name="Grigoriev I."/>
        </authorList>
    </citation>
    <scope>NUCLEOTIDE SEQUENCE</scope>
    <source>
        <strain evidence="1">CBS 110217</strain>
    </source>
</reference>
<evidence type="ECO:0000313" key="1">
    <source>
        <dbReference type="EMBL" id="KAF2022719.1"/>
    </source>
</evidence>
<organism evidence="1 2">
    <name type="scientific">Setomelanomma holmii</name>
    <dbReference type="NCBI Taxonomy" id="210430"/>
    <lineage>
        <taxon>Eukaryota</taxon>
        <taxon>Fungi</taxon>
        <taxon>Dikarya</taxon>
        <taxon>Ascomycota</taxon>
        <taxon>Pezizomycotina</taxon>
        <taxon>Dothideomycetes</taxon>
        <taxon>Pleosporomycetidae</taxon>
        <taxon>Pleosporales</taxon>
        <taxon>Pleosporineae</taxon>
        <taxon>Phaeosphaeriaceae</taxon>
        <taxon>Setomelanomma</taxon>
    </lineage>
</organism>